<comment type="caution">
    <text evidence="2">The sequence shown here is derived from an EMBL/GenBank/DDBJ whole genome shotgun (WGS) entry which is preliminary data.</text>
</comment>
<evidence type="ECO:0000259" key="1">
    <source>
        <dbReference type="Pfam" id="PF03168"/>
    </source>
</evidence>
<reference evidence="2" key="1">
    <citation type="journal article" date="2020" name="mSystems">
        <title>Genome- and Community-Level Interaction Insights into Carbon Utilization and Element Cycling Functions of Hydrothermarchaeota in Hydrothermal Sediment.</title>
        <authorList>
            <person name="Zhou Z."/>
            <person name="Liu Y."/>
            <person name="Xu W."/>
            <person name="Pan J."/>
            <person name="Luo Z.H."/>
            <person name="Li M."/>
        </authorList>
    </citation>
    <scope>NUCLEOTIDE SEQUENCE</scope>
    <source>
        <strain evidence="2">HyVt-388</strain>
    </source>
</reference>
<feature type="domain" description="Late embryogenesis abundant protein LEA-2 subgroup" evidence="1">
    <location>
        <begin position="54"/>
        <end position="144"/>
    </location>
</feature>
<name>A0A9C9EN49_UNCW3</name>
<dbReference type="Gene3D" id="2.60.40.1820">
    <property type="match status" value="1"/>
</dbReference>
<sequence length="148" mass="16562">MKKKVFIFIIVILLISCSAIKERLAVKECKFSLQSVAPHSFTFKNLKLDFKIKGENPNKVDAVLDRLTYTFFVNDQDVFSGTTGKGIKIPSGKSTSFLTTITLEYSKIGEALSTAIKLQKASYKIKAKAYINTIIGEISYPIELELKK</sequence>
<dbReference type="Pfam" id="PF03168">
    <property type="entry name" value="LEA_2"/>
    <property type="match status" value="1"/>
</dbReference>
<gene>
    <name evidence="2" type="ORF">ENI34_07765</name>
</gene>
<proteinExistence type="predicted"/>
<dbReference type="Proteomes" id="UP000885826">
    <property type="component" value="Unassembled WGS sequence"/>
</dbReference>
<dbReference type="SUPFAM" id="SSF117070">
    <property type="entry name" value="LEA14-like"/>
    <property type="match status" value="1"/>
</dbReference>
<evidence type="ECO:0000313" key="3">
    <source>
        <dbReference type="Proteomes" id="UP000885826"/>
    </source>
</evidence>
<organism evidence="2 3">
    <name type="scientific">candidate division WOR-3 bacterium</name>
    <dbReference type="NCBI Taxonomy" id="2052148"/>
    <lineage>
        <taxon>Bacteria</taxon>
        <taxon>Bacteria division WOR-3</taxon>
    </lineage>
</organism>
<dbReference type="AlphaFoldDB" id="A0A9C9EN49"/>
<dbReference type="InterPro" id="IPR004864">
    <property type="entry name" value="LEA_2"/>
</dbReference>
<accession>A0A9C9EN49</accession>
<dbReference type="EMBL" id="DRIG01000085">
    <property type="protein sequence ID" value="HEC79019.1"/>
    <property type="molecule type" value="Genomic_DNA"/>
</dbReference>
<protein>
    <recommendedName>
        <fullName evidence="1">Late embryogenesis abundant protein LEA-2 subgroup domain-containing protein</fullName>
    </recommendedName>
</protein>
<dbReference type="PROSITE" id="PS51257">
    <property type="entry name" value="PROKAR_LIPOPROTEIN"/>
    <property type="match status" value="1"/>
</dbReference>
<evidence type="ECO:0000313" key="2">
    <source>
        <dbReference type="EMBL" id="HEC79019.1"/>
    </source>
</evidence>